<evidence type="ECO:0000259" key="11">
    <source>
        <dbReference type="PROSITE" id="PS50011"/>
    </source>
</evidence>
<sequence length="656" mass="73684">DFKDLEEIGRGGFGVVFAATQPNGERVALKKFFEDFVDGSDTYVVMELCELGSMRSYVKQNGPLTDRAAAYVLRQIISAVKYMHREGILHRDLSSGNVLINRIFSPEKISVKLCDFGLATHLRKGETACTVVGTPGYIAPQVFKQEYDQAADVYSLGGVLYTMLTGGDPPTKGPMRFDGLSLSAVDLIESMMEQEASKRISLNEIQRSNFMVDYCDNTSISRDWSATGDRVGSVLSQERRRSREYSRERRSGFDRIHDVNIQNSRGDESRPRRAASNPPIVGGRLRLTTGGAEDSGFGSRSCGEKRIAARSGARNLLHTTTAKEKKMVIQHGLYQFIDVAYVIVDDHKLVFEVANKNGFITKIVEVLIGTRGRQQVAFGKPAHSNVGLPLEHDGLIPLARERNTVALTSFSSMNRHERDVYAQIANAVEAMRGRVDKIVYQRPAQFPSAVAKIMENGTFRIVFRDQRRLIQKRGSKEVQMHYPDGKKEDVLDSDTLRLFEEVFRFLKKVEDVWEHQIGSFPLSFSISKDSVVSPRASALSENRVPLSEKNFQSSLLTQRSAPATISMYKKTSIESSKGCHDRMRFKINKNNEVCSVESPDGRYLRVSSVSKSKLIFRARPDAAEQRFHVTDPAYPKGARELYGCLEAEIRRREMLS</sequence>
<dbReference type="Gene3D" id="3.30.1120.120">
    <property type="match status" value="1"/>
</dbReference>
<evidence type="ECO:0000256" key="10">
    <source>
        <dbReference type="SAM" id="MobiDB-lite"/>
    </source>
</evidence>
<dbReference type="InterPro" id="IPR000719">
    <property type="entry name" value="Prot_kinase_dom"/>
</dbReference>
<dbReference type="GO" id="GO:0005634">
    <property type="term" value="C:nucleus"/>
    <property type="evidence" value="ECO:0007669"/>
    <property type="project" value="TreeGrafter"/>
</dbReference>
<evidence type="ECO:0000256" key="6">
    <source>
        <dbReference type="ARBA" id="ARBA00022777"/>
    </source>
</evidence>
<dbReference type="InterPro" id="IPR008266">
    <property type="entry name" value="Tyr_kinase_AS"/>
</dbReference>
<dbReference type="SUPFAM" id="SSF56112">
    <property type="entry name" value="Protein kinase-like (PK-like)"/>
    <property type="match status" value="1"/>
</dbReference>
<dbReference type="Pfam" id="PF00069">
    <property type="entry name" value="Pkinase"/>
    <property type="match status" value="1"/>
</dbReference>
<dbReference type="AlphaFoldDB" id="W2SUZ2"/>
<protein>
    <submittedName>
        <fullName evidence="12">Kinase domain protein</fullName>
    </submittedName>
</protein>
<evidence type="ECO:0000256" key="2">
    <source>
        <dbReference type="ARBA" id="ARBA00022490"/>
    </source>
</evidence>
<keyword evidence="6 12" id="KW-0418">Kinase</keyword>
<dbReference type="InterPro" id="IPR047108">
    <property type="entry name" value="Plk4-like_POLO_box_2_sf"/>
</dbReference>
<keyword evidence="13" id="KW-1185">Reference proteome</keyword>
<dbReference type="Gene3D" id="1.10.510.10">
    <property type="entry name" value="Transferase(Phosphotransferase) domain 1"/>
    <property type="match status" value="1"/>
</dbReference>
<feature type="domain" description="Protein kinase" evidence="11">
    <location>
        <begin position="1"/>
        <end position="211"/>
    </location>
</feature>
<dbReference type="Pfam" id="PF18544">
    <property type="entry name" value="Polo_box_3"/>
    <property type="match status" value="1"/>
</dbReference>
<dbReference type="OrthoDB" id="346907at2759"/>
<feature type="binding site" evidence="9">
    <location>
        <position position="30"/>
    </location>
    <ligand>
        <name>ATP</name>
        <dbReference type="ChEBI" id="CHEBI:30616"/>
    </ligand>
</feature>
<evidence type="ECO:0000256" key="9">
    <source>
        <dbReference type="PROSITE-ProRule" id="PRU10141"/>
    </source>
</evidence>
<evidence type="ECO:0000256" key="8">
    <source>
        <dbReference type="ARBA" id="ARBA00023212"/>
    </source>
</evidence>
<feature type="region of interest" description="Disordered" evidence="10">
    <location>
        <begin position="227"/>
        <end position="301"/>
    </location>
</feature>
<dbReference type="PANTHER" id="PTHR24345">
    <property type="entry name" value="SERINE/THREONINE-PROTEIN KINASE PLK"/>
    <property type="match status" value="1"/>
</dbReference>
<dbReference type="KEGG" id="nai:NECAME_13476"/>
<feature type="compositionally biased region" description="Basic and acidic residues" evidence="10">
    <location>
        <begin position="237"/>
        <end position="258"/>
    </location>
</feature>
<keyword evidence="5 9" id="KW-0547">Nucleotide-binding</keyword>
<dbReference type="GO" id="GO:0005814">
    <property type="term" value="C:centriole"/>
    <property type="evidence" value="ECO:0007669"/>
    <property type="project" value="UniProtKB-SubCell"/>
</dbReference>
<dbReference type="PROSITE" id="PS00109">
    <property type="entry name" value="PROTEIN_KINASE_TYR"/>
    <property type="match status" value="1"/>
</dbReference>
<evidence type="ECO:0000256" key="3">
    <source>
        <dbReference type="ARBA" id="ARBA00022527"/>
    </source>
</evidence>
<comment type="subcellular location">
    <subcellularLocation>
        <location evidence="1">Cytoplasm</location>
        <location evidence="1">Cytoskeleton</location>
        <location evidence="1">Microtubule organizing center</location>
        <location evidence="1">Centrosome</location>
        <location evidence="1">Centriole</location>
    </subcellularLocation>
</comment>
<gene>
    <name evidence="12" type="ORF">NECAME_13476</name>
</gene>
<keyword evidence="4" id="KW-0808">Transferase</keyword>
<name>W2SUZ2_NECAM</name>
<accession>W2SUZ2</accession>
<evidence type="ECO:0000256" key="1">
    <source>
        <dbReference type="ARBA" id="ARBA00004114"/>
    </source>
</evidence>
<dbReference type="InterPro" id="IPR040734">
    <property type="entry name" value="Zyg-1_PB2"/>
</dbReference>
<dbReference type="GO" id="GO:0004674">
    <property type="term" value="F:protein serine/threonine kinase activity"/>
    <property type="evidence" value="ECO:0007669"/>
    <property type="project" value="UniProtKB-KW"/>
</dbReference>
<dbReference type="Proteomes" id="UP000053676">
    <property type="component" value="Unassembled WGS sequence"/>
</dbReference>
<evidence type="ECO:0000256" key="7">
    <source>
        <dbReference type="ARBA" id="ARBA00022840"/>
    </source>
</evidence>
<dbReference type="InterPro" id="IPR017441">
    <property type="entry name" value="Protein_kinase_ATP_BS"/>
</dbReference>
<evidence type="ECO:0000256" key="5">
    <source>
        <dbReference type="ARBA" id="ARBA00022741"/>
    </source>
</evidence>
<keyword evidence="2" id="KW-0963">Cytoplasm</keyword>
<dbReference type="STRING" id="51031.W2SUZ2"/>
<proteinExistence type="predicted"/>
<dbReference type="PROSITE" id="PS50011">
    <property type="entry name" value="PROTEIN_KINASE_DOM"/>
    <property type="match status" value="1"/>
</dbReference>
<dbReference type="GO" id="GO:0005524">
    <property type="term" value="F:ATP binding"/>
    <property type="evidence" value="ECO:0007669"/>
    <property type="project" value="UniProtKB-UniRule"/>
</dbReference>
<dbReference type="InterPro" id="IPR011009">
    <property type="entry name" value="Kinase-like_dom_sf"/>
</dbReference>
<dbReference type="Gene3D" id="3.30.1120.130">
    <property type="match status" value="1"/>
</dbReference>
<reference evidence="13" key="1">
    <citation type="journal article" date="2014" name="Nat. Genet.">
        <title>Genome of the human hookworm Necator americanus.</title>
        <authorList>
            <person name="Tang Y.T."/>
            <person name="Gao X."/>
            <person name="Rosa B.A."/>
            <person name="Abubucker S."/>
            <person name="Hallsworth-Pepin K."/>
            <person name="Martin J."/>
            <person name="Tyagi R."/>
            <person name="Heizer E."/>
            <person name="Zhang X."/>
            <person name="Bhonagiri-Palsikar V."/>
            <person name="Minx P."/>
            <person name="Warren W.C."/>
            <person name="Wang Q."/>
            <person name="Zhan B."/>
            <person name="Hotez P.J."/>
            <person name="Sternberg P.W."/>
            <person name="Dougall A."/>
            <person name="Gaze S.T."/>
            <person name="Mulvenna J."/>
            <person name="Sotillo J."/>
            <person name="Ranganathan S."/>
            <person name="Rabelo E.M."/>
            <person name="Wilson R.K."/>
            <person name="Felgner P.L."/>
            <person name="Bethony J."/>
            <person name="Hawdon J.M."/>
            <person name="Gasser R.B."/>
            <person name="Loukas A."/>
            <person name="Mitreva M."/>
        </authorList>
    </citation>
    <scope>NUCLEOTIDE SEQUENCE [LARGE SCALE GENOMIC DNA]</scope>
</reference>
<keyword evidence="3" id="KW-0723">Serine/threonine-protein kinase</keyword>
<evidence type="ECO:0000256" key="4">
    <source>
        <dbReference type="ARBA" id="ARBA00022679"/>
    </source>
</evidence>
<dbReference type="EMBL" id="KI660424">
    <property type="protein sequence ID" value="ETN73564.1"/>
    <property type="molecule type" value="Genomic_DNA"/>
</dbReference>
<keyword evidence="7 9" id="KW-0067">ATP-binding</keyword>
<feature type="non-terminal residue" evidence="12">
    <location>
        <position position="1"/>
    </location>
</feature>
<dbReference type="Pfam" id="PF18531">
    <property type="entry name" value="Polo_box_2"/>
    <property type="match status" value="1"/>
</dbReference>
<evidence type="ECO:0000313" key="12">
    <source>
        <dbReference type="EMBL" id="ETN73564.1"/>
    </source>
</evidence>
<organism evidence="12 13">
    <name type="scientific">Necator americanus</name>
    <name type="common">Human hookworm</name>
    <dbReference type="NCBI Taxonomy" id="51031"/>
    <lineage>
        <taxon>Eukaryota</taxon>
        <taxon>Metazoa</taxon>
        <taxon>Ecdysozoa</taxon>
        <taxon>Nematoda</taxon>
        <taxon>Chromadorea</taxon>
        <taxon>Rhabditida</taxon>
        <taxon>Rhabditina</taxon>
        <taxon>Rhabditomorpha</taxon>
        <taxon>Strongyloidea</taxon>
        <taxon>Ancylostomatidae</taxon>
        <taxon>Bunostominae</taxon>
        <taxon>Necator</taxon>
    </lineage>
</organism>
<dbReference type="InterPro" id="IPR046437">
    <property type="entry name" value="Ser_Thr-PK_POLO_box_1_sf"/>
</dbReference>
<evidence type="ECO:0000313" key="13">
    <source>
        <dbReference type="Proteomes" id="UP000053676"/>
    </source>
</evidence>
<dbReference type="PROSITE" id="PS00107">
    <property type="entry name" value="PROTEIN_KINASE_ATP"/>
    <property type="match status" value="1"/>
</dbReference>
<dbReference type="InterPro" id="IPR040733">
    <property type="entry name" value="Zyg-1_PB1"/>
</dbReference>
<keyword evidence="8" id="KW-0206">Cytoskeleton</keyword>
<dbReference type="PANTHER" id="PTHR24345:SF91">
    <property type="entry name" value="SERINE_THREONINE-PROTEIN KINASE PLK4"/>
    <property type="match status" value="1"/>
</dbReference>